<proteinExistence type="predicted"/>
<comment type="caution">
    <text evidence="3">The sequence shown here is derived from an EMBL/GenBank/DDBJ whole genome shotgun (WGS) entry which is preliminary data.</text>
</comment>
<name>A0A6A4TAR2_SCOMX</name>
<reference evidence="3 4" key="1">
    <citation type="submission" date="2019-06" db="EMBL/GenBank/DDBJ databases">
        <title>Draft genomes of female and male turbot (Scophthalmus maximus).</title>
        <authorList>
            <person name="Xu H."/>
            <person name="Xu X.-W."/>
            <person name="Shao C."/>
            <person name="Chen S."/>
        </authorList>
    </citation>
    <scope>NUCLEOTIDE SEQUENCE [LARGE SCALE GENOMIC DNA]</scope>
    <source>
        <strain evidence="3">Ysfricsl-2016a</strain>
        <tissue evidence="3">Blood</tissue>
    </source>
</reference>
<dbReference type="GO" id="GO:0005814">
    <property type="term" value="C:centriole"/>
    <property type="evidence" value="ECO:0007669"/>
    <property type="project" value="InterPro"/>
</dbReference>
<dbReference type="GO" id="GO:0097539">
    <property type="term" value="C:ciliary transition fiber"/>
    <property type="evidence" value="ECO:0007669"/>
    <property type="project" value="TreeGrafter"/>
</dbReference>
<dbReference type="EMBL" id="VEVO01000004">
    <property type="protein sequence ID" value="KAF0043557.1"/>
    <property type="molecule type" value="Genomic_DNA"/>
</dbReference>
<accession>A0A6A4TAR2</accession>
<dbReference type="GO" id="GO:0007005">
    <property type="term" value="P:mitochondrion organization"/>
    <property type="evidence" value="ECO:0007669"/>
    <property type="project" value="InterPro"/>
</dbReference>
<protein>
    <submittedName>
        <fullName evidence="3">Uncharacterized protein</fullName>
    </submittedName>
</protein>
<feature type="coiled-coil region" evidence="1">
    <location>
        <begin position="185"/>
        <end position="412"/>
    </location>
</feature>
<feature type="compositionally biased region" description="Acidic residues" evidence="2">
    <location>
        <begin position="133"/>
        <end position="148"/>
    </location>
</feature>
<dbReference type="GO" id="GO:0045202">
    <property type="term" value="C:synapse"/>
    <property type="evidence" value="ECO:0007669"/>
    <property type="project" value="GOC"/>
</dbReference>
<dbReference type="GO" id="GO:0060271">
    <property type="term" value="P:cilium assembly"/>
    <property type="evidence" value="ECO:0007669"/>
    <property type="project" value="InterPro"/>
</dbReference>
<feature type="compositionally biased region" description="Basic and acidic residues" evidence="2">
    <location>
        <begin position="109"/>
        <end position="132"/>
    </location>
</feature>
<dbReference type="Proteomes" id="UP000438429">
    <property type="component" value="Unassembled WGS sequence"/>
</dbReference>
<dbReference type="InterPro" id="IPR033545">
    <property type="entry name" value="CEP89"/>
</dbReference>
<evidence type="ECO:0000256" key="1">
    <source>
        <dbReference type="SAM" id="Coils"/>
    </source>
</evidence>
<organism evidence="3 4">
    <name type="scientific">Scophthalmus maximus</name>
    <name type="common">Turbot</name>
    <name type="synonym">Psetta maxima</name>
    <dbReference type="NCBI Taxonomy" id="52904"/>
    <lineage>
        <taxon>Eukaryota</taxon>
        <taxon>Metazoa</taxon>
        <taxon>Chordata</taxon>
        <taxon>Craniata</taxon>
        <taxon>Vertebrata</taxon>
        <taxon>Euteleostomi</taxon>
        <taxon>Actinopterygii</taxon>
        <taxon>Neopterygii</taxon>
        <taxon>Teleostei</taxon>
        <taxon>Neoteleostei</taxon>
        <taxon>Acanthomorphata</taxon>
        <taxon>Carangaria</taxon>
        <taxon>Pleuronectiformes</taxon>
        <taxon>Pleuronectoidei</taxon>
        <taxon>Scophthalmidae</taxon>
        <taxon>Scophthalmus</taxon>
    </lineage>
</organism>
<dbReference type="AlphaFoldDB" id="A0A6A4TAR2"/>
<dbReference type="PANTHER" id="PTHR36170">
    <property type="entry name" value="CENTROSOMAL PROTEIN OF 89 KDA"/>
    <property type="match status" value="1"/>
</dbReference>
<evidence type="ECO:0000313" key="4">
    <source>
        <dbReference type="Proteomes" id="UP000438429"/>
    </source>
</evidence>
<keyword evidence="1" id="KW-0175">Coiled coil</keyword>
<evidence type="ECO:0000313" key="3">
    <source>
        <dbReference type="EMBL" id="KAF0043557.1"/>
    </source>
</evidence>
<gene>
    <name evidence="3" type="ORF">F2P81_004894</name>
</gene>
<dbReference type="GO" id="GO:0007268">
    <property type="term" value="P:chemical synaptic transmission"/>
    <property type="evidence" value="ECO:0007669"/>
    <property type="project" value="InterPro"/>
</dbReference>
<dbReference type="PANTHER" id="PTHR36170:SF1">
    <property type="entry name" value="CENTROSOMAL PROTEIN OF 89 KDA"/>
    <property type="match status" value="1"/>
</dbReference>
<evidence type="ECO:0000256" key="2">
    <source>
        <dbReference type="SAM" id="MobiDB-lite"/>
    </source>
</evidence>
<feature type="region of interest" description="Disordered" evidence="2">
    <location>
        <begin position="109"/>
        <end position="159"/>
    </location>
</feature>
<sequence>MVVSVSCGVSTGILSSSVQSSHVINVTSLQATLESGCAKYCIRAPVSALAAAILSSSLTGQTWALPPARPRSYSESEQSESFISEANISEALDTRYDILTVLRDRWSDDLAGRPHLPSPDHSDKELKERGEEVQDEEDREVEDEEDGDDHIYQTLDRGEPCPVTEPVYALPLKPKLDMKYLSPLLLAYEDRMKEKDALLQTTEEDVKRLRVHVEEVIHENERLHNEIAKLGGVGQKDCHQIQKQAFLVLQENQVLIDQLEAQHVKAKANHSRHHSEVSKVSKQLMLLEAENQRLQEDLEESRREAQKNTRQIQDLQARLKNAITWDEHCNIAGKLRGQLEQQENGNKRATDELLLRVSSLQEGNRRLAQDKANVTADVKRLEAELQLSRQANRKAERRMSFLERQKDECVLEEGKTRHYLGAVISLAQHISQERDQLLYTVLLTQQNHFLFFMASGLQQEKHGFVNRILNGTVRFGKLQEDVKNHTTHQPQVNREEFTSLKIMISSDSGGSVPLLLLALLVIEPMDLW</sequence>